<dbReference type="NCBIfam" id="TIGR01643">
    <property type="entry name" value="YD_repeat_2x"/>
    <property type="match status" value="11"/>
</dbReference>
<feature type="domain" description="Teneurin-like YD-shell" evidence="5">
    <location>
        <begin position="1069"/>
        <end position="1354"/>
    </location>
</feature>
<feature type="transmembrane region" description="Helical" evidence="3">
    <location>
        <begin position="249"/>
        <end position="270"/>
    </location>
</feature>
<feature type="region of interest" description="Disordered" evidence="2">
    <location>
        <begin position="1"/>
        <end position="23"/>
    </location>
</feature>
<name>A0ABN3D0E5_9ACTN</name>
<dbReference type="Proteomes" id="UP001499843">
    <property type="component" value="Unassembled WGS sequence"/>
</dbReference>
<organism evidence="6 7">
    <name type="scientific">Nonomuraea monospora</name>
    <dbReference type="NCBI Taxonomy" id="568818"/>
    <lineage>
        <taxon>Bacteria</taxon>
        <taxon>Bacillati</taxon>
        <taxon>Actinomycetota</taxon>
        <taxon>Actinomycetes</taxon>
        <taxon>Streptosporangiales</taxon>
        <taxon>Streptosporangiaceae</taxon>
        <taxon>Nonomuraea</taxon>
    </lineage>
</organism>
<dbReference type="RefSeq" id="WP_344493808.1">
    <property type="nucleotide sequence ID" value="NZ_BAAAQX010000048.1"/>
</dbReference>
<dbReference type="InterPro" id="IPR006530">
    <property type="entry name" value="YD"/>
</dbReference>
<dbReference type="InterPro" id="IPR031325">
    <property type="entry name" value="RHS_repeat"/>
</dbReference>
<evidence type="ECO:0000256" key="3">
    <source>
        <dbReference type="SAM" id="Phobius"/>
    </source>
</evidence>
<feature type="compositionally biased region" description="Low complexity" evidence="2">
    <location>
        <begin position="8"/>
        <end position="20"/>
    </location>
</feature>
<comment type="caution">
    <text evidence="6">The sequence shown here is derived from an EMBL/GenBank/DDBJ whole genome shotgun (WGS) entry which is preliminary data.</text>
</comment>
<gene>
    <name evidence="6" type="ORF">GCM10009850_107030</name>
</gene>
<dbReference type="NCBIfam" id="TIGR03696">
    <property type="entry name" value="Rhs_assc_core"/>
    <property type="match status" value="1"/>
</dbReference>
<evidence type="ECO:0000256" key="1">
    <source>
        <dbReference type="ARBA" id="ARBA00022737"/>
    </source>
</evidence>
<dbReference type="PANTHER" id="PTHR32305">
    <property type="match status" value="1"/>
</dbReference>
<sequence length="1519" mass="164462">MPGGWDVLGLAGDPAPGDPGQVRGLADRLLKEARLAEDNTAKLSTVSGGSSALGMRGDYAARYTEALGELPGELAKLGKAYRGAGEALLTYAGSLEEAKTQAGAALRQGRSAAAASQGALREVQARLPGGGAVRDVPSAESALAAADEATREATRAAMQRARQAEDDRARARRIADEAARLRGDAESRATREIEQALEGSGIKDKSWLERAWETITTPFRSWDDFVAFAGTVGAVAGLVVLVIGTGGLAGVILAGVAVAAGAVVLGDALNKYRQGRGSLGQVGLAALGVLPVGKGLVLLGRGAKAVMGLNGAAGVVRAGGGTLLGTGAMAAVRGGGNALGSPTLRTAIQSGGARQGTAATASWQRGRQFFSRDPVHFPTGTVLLPQTDVELPGVLPLRLERTHLSTYRTGRCFGRSWASTLDQRLEADAGGLCLATETGALLTFPYPEQDRPAYPDDGPRLALRETDDGYAVTDPLTGRTVHFAETTEAGVLPVAAVTDRNGNRVEVRYTDGLPAEIVHSGGYHLDIETSQGRVVEIRLRGAGQRLVSYAYDEAGDLTEVTNSSGLPLRFSYDEDGRMTRWQDRIGTWYAYTYDLEGRCVYGTGSAGVFNTELSYGVGVTRAADSLGHVTTYHHNDLLQVTAETDPLGHTTRYRWDRHDRLLARTDALGRTTRYTYDEAGAALSVTRPDGATRRCTRDARHLPLTVTDFDGTTTTLRHDAHGNLTTTPSVTYAYDERGHLTSITNVLGHTHTVTTDPAGLPLTITDPTGATTRYERDPFGRVTAVTDPLGATTRHTWTVEGRPATRTLPGGATERWSYDAEHNLIEHVDAMGEATRVEIGPFDVPTARTTPDGARLDFTYDTELRLTKVTNPQGLTWHYTYDPAGDLVEETDYNRRVLSYLHNPVGNLTERVNGAGQSTSFVYDVLDRLIGRRAGDRLTTFDYDPLGRLVHAANPDADLTLVRDAHGRVVRETCNGRTLTSAYDALGRRVLRRTPSGAETVWTYDARDLPLTLETAGQTLHFTHDLAGRETSRTFGADLALLHDWDDDGRLHSQTLTAGPARRTIQRRTYGYRRDGGLTEIDDLLSGRRRFDLDPAGRITAVHATGWSETYTYNTAGQITDATWPTPNPGDPRAHPDSRNPHANTDSQGPRAYTGTMIRQAGRTRYEYDRQGRTILRQRKGASAKPRTWHYTWDADDHLTTVTTPDGTRWRYLYDPLGRRIAKQRADGAHRTDFSWDGFTLAEQSTDERTTSWDWAPGSFRPLTQTERSQQWVDERFYAIATDLVGTPAELVSAEGEVAWRTPHTLWGASPHPITSGADCPLRFPGQYEDVESGLHYNFLRHYDPEAGVYVAADPIGLRGGWDPHAYVRNPQVWTDPLGLSACPRELPAGRPPSVSPGRLSPREAAQAREIAELRGGHFEGAPTDNFPGIDGWLDGTPVSLKQIEAEGPFMVLKRAGDAEKSARKEGYTGVEVYVDAKNVPGPDLIDFGLNGPLAQLPRKGTVSSIYVNSADGWIVFPG</sequence>
<feature type="region of interest" description="Disordered" evidence="2">
    <location>
        <begin position="1118"/>
        <end position="1159"/>
    </location>
</feature>
<feature type="transmembrane region" description="Helical" evidence="3">
    <location>
        <begin position="282"/>
        <end position="300"/>
    </location>
</feature>
<keyword evidence="3" id="KW-0472">Membrane</keyword>
<evidence type="ECO:0000313" key="7">
    <source>
        <dbReference type="Proteomes" id="UP001499843"/>
    </source>
</evidence>
<feature type="domain" description="DUF6531" evidence="4">
    <location>
        <begin position="373"/>
        <end position="444"/>
    </location>
</feature>
<protein>
    <recommendedName>
        <fullName evidence="8">RHS repeat-associated protein</fullName>
    </recommendedName>
</protein>
<evidence type="ECO:0000256" key="2">
    <source>
        <dbReference type="SAM" id="MobiDB-lite"/>
    </source>
</evidence>
<evidence type="ECO:0000259" key="5">
    <source>
        <dbReference type="Pfam" id="PF25023"/>
    </source>
</evidence>
<evidence type="ECO:0008006" key="8">
    <source>
        <dbReference type="Google" id="ProtNLM"/>
    </source>
</evidence>
<dbReference type="Pfam" id="PF05593">
    <property type="entry name" value="RHS_repeat"/>
    <property type="match status" value="4"/>
</dbReference>
<dbReference type="InterPro" id="IPR050708">
    <property type="entry name" value="T6SS_VgrG/RHS"/>
</dbReference>
<dbReference type="PANTHER" id="PTHR32305:SF15">
    <property type="entry name" value="PROTEIN RHSA-RELATED"/>
    <property type="match status" value="1"/>
</dbReference>
<keyword evidence="3" id="KW-1133">Transmembrane helix</keyword>
<proteinExistence type="predicted"/>
<dbReference type="EMBL" id="BAAAQX010000048">
    <property type="protein sequence ID" value="GAA2215236.1"/>
    <property type="molecule type" value="Genomic_DNA"/>
</dbReference>
<keyword evidence="3" id="KW-0812">Transmembrane</keyword>
<dbReference type="Pfam" id="PF25023">
    <property type="entry name" value="TEN_YD-shell"/>
    <property type="match status" value="1"/>
</dbReference>
<feature type="transmembrane region" description="Helical" evidence="3">
    <location>
        <begin position="225"/>
        <end position="243"/>
    </location>
</feature>
<dbReference type="Gene3D" id="2.180.10.10">
    <property type="entry name" value="RHS repeat-associated core"/>
    <property type="match status" value="2"/>
</dbReference>
<keyword evidence="7" id="KW-1185">Reference proteome</keyword>
<dbReference type="InterPro" id="IPR056823">
    <property type="entry name" value="TEN-like_YD-shell"/>
</dbReference>
<reference evidence="6 7" key="1">
    <citation type="journal article" date="2019" name="Int. J. Syst. Evol. Microbiol.">
        <title>The Global Catalogue of Microorganisms (GCM) 10K type strain sequencing project: providing services to taxonomists for standard genome sequencing and annotation.</title>
        <authorList>
            <consortium name="The Broad Institute Genomics Platform"/>
            <consortium name="The Broad Institute Genome Sequencing Center for Infectious Disease"/>
            <person name="Wu L."/>
            <person name="Ma J."/>
        </authorList>
    </citation>
    <scope>NUCLEOTIDE SEQUENCE [LARGE SCALE GENOMIC DNA]</scope>
    <source>
        <strain evidence="6 7">JCM 16114</strain>
    </source>
</reference>
<dbReference type="InterPro" id="IPR022385">
    <property type="entry name" value="Rhs_assc_core"/>
</dbReference>
<accession>A0ABN3D0E5</accession>
<evidence type="ECO:0000259" key="4">
    <source>
        <dbReference type="Pfam" id="PF20148"/>
    </source>
</evidence>
<keyword evidence="1" id="KW-0677">Repeat</keyword>
<dbReference type="Pfam" id="PF20148">
    <property type="entry name" value="DUF6531"/>
    <property type="match status" value="1"/>
</dbReference>
<evidence type="ECO:0000313" key="6">
    <source>
        <dbReference type="EMBL" id="GAA2215236.1"/>
    </source>
</evidence>
<dbReference type="InterPro" id="IPR045351">
    <property type="entry name" value="DUF6531"/>
</dbReference>